<dbReference type="Proteomes" id="UP001589810">
    <property type="component" value="Unassembled WGS sequence"/>
</dbReference>
<gene>
    <name evidence="1" type="ORF">ACFFH7_35065</name>
</gene>
<protein>
    <submittedName>
        <fullName evidence="1">Uncharacterized protein</fullName>
    </submittedName>
</protein>
<dbReference type="RefSeq" id="WP_273937024.1">
    <property type="nucleotide sequence ID" value="NZ_CP097263.1"/>
</dbReference>
<evidence type="ECO:0000313" key="2">
    <source>
        <dbReference type="Proteomes" id="UP001589810"/>
    </source>
</evidence>
<name>A0ABV6N2G4_9PSEU</name>
<dbReference type="EMBL" id="JBHLUD010000013">
    <property type="protein sequence ID" value="MFC0546775.1"/>
    <property type="molecule type" value="Genomic_DNA"/>
</dbReference>
<reference evidence="1 2" key="1">
    <citation type="submission" date="2024-09" db="EMBL/GenBank/DDBJ databases">
        <authorList>
            <person name="Sun Q."/>
            <person name="Mori K."/>
        </authorList>
    </citation>
    <scope>NUCLEOTIDE SEQUENCE [LARGE SCALE GENOMIC DNA]</scope>
    <source>
        <strain evidence="1 2">TBRC 1432</strain>
    </source>
</reference>
<comment type="caution">
    <text evidence="1">The sequence shown here is derived from an EMBL/GenBank/DDBJ whole genome shotgun (WGS) entry which is preliminary data.</text>
</comment>
<proteinExistence type="predicted"/>
<evidence type="ECO:0000313" key="1">
    <source>
        <dbReference type="EMBL" id="MFC0546775.1"/>
    </source>
</evidence>
<keyword evidence="2" id="KW-1185">Reference proteome</keyword>
<sequence length="170" mass="18571">MMAFDGHVWIHDGQLYLSGNPHGSPDWDRCFTANPVGIVGVYGGEAILLTGLHTGHVGIRVDVAAADPGAQLERYEDVVEIDFVPTEDELHLVEWAGEDSHPLGALPKGPGNHRLRYHARGMDAGHDLDTADEHEDEIVDEYLVQVWPARPSMPATLKLTSAYARACQNA</sequence>
<accession>A0ABV6N2G4</accession>
<organism evidence="1 2">
    <name type="scientific">Kutzneria chonburiensis</name>
    <dbReference type="NCBI Taxonomy" id="1483604"/>
    <lineage>
        <taxon>Bacteria</taxon>
        <taxon>Bacillati</taxon>
        <taxon>Actinomycetota</taxon>
        <taxon>Actinomycetes</taxon>
        <taxon>Pseudonocardiales</taxon>
        <taxon>Pseudonocardiaceae</taxon>
        <taxon>Kutzneria</taxon>
    </lineage>
</organism>